<dbReference type="PANTHER" id="PTHR11933">
    <property type="entry name" value="TRNA 5-METHYLAMINOMETHYL-2-THIOURIDYLATE -METHYLTRANSFERASE"/>
    <property type="match status" value="1"/>
</dbReference>
<dbReference type="Gene3D" id="3.40.50.620">
    <property type="entry name" value="HUPs"/>
    <property type="match status" value="1"/>
</dbReference>
<sequence>MIKAVSLFSGGLDSLLATQIIMDQGIEVIAVNFIIPFANNKKMKEKQYYARNMSQKMGIELVEIELRENFLDLLRNPKYDFGKNLNPCIDCKILMITQAYQVMKEKKASFIVTGEVLSQRPKSQFLWGLSIIDRDSHLKGLILRPLSAKLLQETIPEQKGWVDRDKLYNFSGRVRGPQFDLAQKMGITDYPAPAGGCLLTDPIFARRVYDLLIHDELTMENIELLKLGRYFRLSNQFIFLVGRNEKDNLALFSQAKPEDYIFTPSHTKGPTGLGKGMIDSDTEQFASGIIAYYSSSLVEPLYIKIQHQSYSSPKMVQPITLSLDQIEKYRIENFPIKIIRQNNQKTPQK</sequence>
<protein>
    <submittedName>
        <fullName evidence="5">Uncharacterized protein</fullName>
    </submittedName>
</protein>
<keyword evidence="1" id="KW-0547">Nucleotide-binding</keyword>
<feature type="domain" description="NFACT protein RNA binding" evidence="4">
    <location>
        <begin position="228"/>
        <end position="330"/>
    </location>
</feature>
<dbReference type="Proteomes" id="UP000485569">
    <property type="component" value="Unassembled WGS sequence"/>
</dbReference>
<dbReference type="AlphaFoldDB" id="A0A1V5SIB2"/>
<evidence type="ECO:0000313" key="5">
    <source>
        <dbReference type="EMBL" id="OQA54195.1"/>
    </source>
</evidence>
<evidence type="ECO:0000256" key="2">
    <source>
        <dbReference type="ARBA" id="ARBA00022840"/>
    </source>
</evidence>
<keyword evidence="2" id="KW-0067">ATP-binding</keyword>
<feature type="domain" description="Thil AANH" evidence="3">
    <location>
        <begin position="3"/>
        <end position="146"/>
    </location>
</feature>
<organism evidence="5">
    <name type="scientific">Candidatus Atribacter allofermentans</name>
    <dbReference type="NCBI Taxonomy" id="1852833"/>
    <lineage>
        <taxon>Bacteria</taxon>
        <taxon>Pseudomonadati</taxon>
        <taxon>Atribacterota</taxon>
        <taxon>Atribacteria</taxon>
        <taxon>Atribacterales</taxon>
        <taxon>Atribacteraceae</taxon>
        <taxon>Atribacter</taxon>
    </lineage>
</organism>
<dbReference type="GO" id="GO:0005524">
    <property type="term" value="F:ATP binding"/>
    <property type="evidence" value="ECO:0007669"/>
    <property type="project" value="UniProtKB-KW"/>
</dbReference>
<comment type="caution">
    <text evidence="5">The sequence shown here is derived from an EMBL/GenBank/DDBJ whole genome shotgun (WGS) entry which is preliminary data.</text>
</comment>
<accession>A0A1V5SIB2</accession>
<dbReference type="InterPro" id="IPR020536">
    <property type="entry name" value="ThiI_AANH"/>
</dbReference>
<dbReference type="Pfam" id="PF02568">
    <property type="entry name" value="ThiI"/>
    <property type="match status" value="1"/>
</dbReference>
<evidence type="ECO:0000256" key="1">
    <source>
        <dbReference type="ARBA" id="ARBA00022741"/>
    </source>
</evidence>
<dbReference type="Pfam" id="PF18297">
    <property type="entry name" value="NFACT-R_2"/>
    <property type="match status" value="1"/>
</dbReference>
<evidence type="ECO:0000259" key="4">
    <source>
        <dbReference type="Pfam" id="PF18297"/>
    </source>
</evidence>
<reference evidence="5" key="1">
    <citation type="submission" date="2017-02" db="EMBL/GenBank/DDBJ databases">
        <title>Delving into the versatile metabolic prowess of the omnipresent phylum Bacteroidetes.</title>
        <authorList>
            <person name="Nobu M.K."/>
            <person name="Mei R."/>
            <person name="Narihiro T."/>
            <person name="Kuroda K."/>
            <person name="Liu W.-T."/>
        </authorList>
    </citation>
    <scope>NUCLEOTIDE SEQUENCE</scope>
    <source>
        <strain evidence="5">ADurb.Bin276</strain>
    </source>
</reference>
<dbReference type="GO" id="GO:0004810">
    <property type="term" value="F:CCA tRNA nucleotidyltransferase activity"/>
    <property type="evidence" value="ECO:0007669"/>
    <property type="project" value="InterPro"/>
</dbReference>
<dbReference type="InterPro" id="IPR014729">
    <property type="entry name" value="Rossmann-like_a/b/a_fold"/>
</dbReference>
<dbReference type="SUPFAM" id="SSF52402">
    <property type="entry name" value="Adenine nucleotide alpha hydrolases-like"/>
    <property type="match status" value="1"/>
</dbReference>
<dbReference type="InterPro" id="IPR059101">
    <property type="entry name" value="NFACT-R_2"/>
</dbReference>
<evidence type="ECO:0000259" key="3">
    <source>
        <dbReference type="Pfam" id="PF02568"/>
    </source>
</evidence>
<gene>
    <name evidence="5" type="ORF">BWY41_02204</name>
</gene>
<proteinExistence type="predicted"/>
<name>A0A1V5SIB2_9BACT</name>
<dbReference type="EMBL" id="MWBQ01000223">
    <property type="protein sequence ID" value="OQA54195.1"/>
    <property type="molecule type" value="Genomic_DNA"/>
</dbReference>
<dbReference type="PANTHER" id="PTHR11933:SF6">
    <property type="entry name" value="THIL AANH DOMAIN-CONTAINING PROTEIN"/>
    <property type="match status" value="1"/>
</dbReference>